<protein>
    <recommendedName>
        <fullName evidence="1">Interleukin-12 subunit alpha</fullName>
        <shortName evidence="1">IL-12A</shortName>
    </recommendedName>
</protein>
<sequence>TIDRVASWYFFPPDSAPALLLLMMLSLPMWQISESLPVMSMTPMTDSCVNYARMLLENITQALTKTELFTGINCTEQNMELNTNTYTPSVCAPKVLKTCIYWLYYYLVKGFYCLSIKESCLSNISRDLSQYYKFLTAQPDLLRVPNVTHSLRKLMEVSLYPISRSLFSIISFTPVNHASTYSERLNLCKTLRGFQVRTITVSRAISYMSSGEHTK</sequence>
<evidence type="ECO:0000313" key="3">
    <source>
        <dbReference type="Proteomes" id="UP000694383"/>
    </source>
</evidence>
<dbReference type="GO" id="GO:0005125">
    <property type="term" value="F:cytokine activity"/>
    <property type="evidence" value="ECO:0007669"/>
    <property type="project" value="UniProtKB-KW"/>
</dbReference>
<keyword evidence="1" id="KW-0339">Growth factor</keyword>
<accession>A0A8C7YAD9</accession>
<dbReference type="GO" id="GO:0005143">
    <property type="term" value="F:interleukin-12 receptor binding"/>
    <property type="evidence" value="ECO:0007669"/>
    <property type="project" value="InterPro"/>
</dbReference>
<dbReference type="AlphaFoldDB" id="A0A8C7YAD9"/>
<evidence type="ECO:0000313" key="2">
    <source>
        <dbReference type="Ensembl" id="ENSOSIP00000024673.1"/>
    </source>
</evidence>
<reference evidence="2" key="2">
    <citation type="submission" date="2025-09" db="UniProtKB">
        <authorList>
            <consortium name="Ensembl"/>
        </authorList>
    </citation>
    <scope>IDENTIFICATION</scope>
</reference>
<comment type="subcellular location">
    <subcellularLocation>
        <location evidence="1">Secreted</location>
    </subcellularLocation>
</comment>
<feature type="signal peptide" evidence="1">
    <location>
        <begin position="1"/>
        <end position="35"/>
    </location>
</feature>
<dbReference type="Proteomes" id="UP000694383">
    <property type="component" value="Unplaced"/>
</dbReference>
<proteinExistence type="inferred from homology"/>
<dbReference type="Ensembl" id="ENSOSIT00000026042.1">
    <property type="protein sequence ID" value="ENSOSIP00000024673.1"/>
    <property type="gene ID" value="ENSOSIG00000012970.1"/>
</dbReference>
<dbReference type="GO" id="GO:0005615">
    <property type="term" value="C:extracellular space"/>
    <property type="evidence" value="ECO:0007669"/>
    <property type="project" value="UniProtKB-KW"/>
</dbReference>
<dbReference type="SUPFAM" id="SSF47266">
    <property type="entry name" value="4-helical cytokines"/>
    <property type="match status" value="1"/>
</dbReference>
<gene>
    <name evidence="1" type="primary">IL12A</name>
</gene>
<evidence type="ECO:0000256" key="1">
    <source>
        <dbReference type="RuleBase" id="RU363133"/>
    </source>
</evidence>
<comment type="similarity">
    <text evidence="1">Belongs to the IL-6 superfamily.</text>
</comment>
<dbReference type="Pfam" id="PF03039">
    <property type="entry name" value="IL12"/>
    <property type="match status" value="1"/>
</dbReference>
<dbReference type="Gene3D" id="1.20.1250.10">
    <property type="match status" value="1"/>
</dbReference>
<dbReference type="GeneTree" id="ENSGT00390000016906"/>
<organism evidence="2 3">
    <name type="scientific">Oryzias sinensis</name>
    <name type="common">Chinese medaka</name>
    <dbReference type="NCBI Taxonomy" id="183150"/>
    <lineage>
        <taxon>Eukaryota</taxon>
        <taxon>Metazoa</taxon>
        <taxon>Chordata</taxon>
        <taxon>Craniata</taxon>
        <taxon>Vertebrata</taxon>
        <taxon>Euteleostomi</taxon>
        <taxon>Actinopterygii</taxon>
        <taxon>Neopterygii</taxon>
        <taxon>Teleostei</taxon>
        <taxon>Neoteleostei</taxon>
        <taxon>Acanthomorphata</taxon>
        <taxon>Ovalentaria</taxon>
        <taxon>Atherinomorphae</taxon>
        <taxon>Beloniformes</taxon>
        <taxon>Adrianichthyidae</taxon>
        <taxon>Oryziinae</taxon>
        <taxon>Oryzias</taxon>
    </lineage>
</organism>
<feature type="chain" id="PRO_5034842135" description="Interleukin-12 subunit alpha" evidence="1">
    <location>
        <begin position="36"/>
        <end position="215"/>
    </location>
</feature>
<keyword evidence="1" id="KW-0732">Signal</keyword>
<keyword evidence="1" id="KW-0964">Secreted</keyword>
<keyword evidence="1" id="KW-1015">Disulfide bond</keyword>
<name>A0A8C7YAD9_9TELE</name>
<dbReference type="InterPro" id="IPR004281">
    <property type="entry name" value="IL-12_alpha"/>
</dbReference>
<comment type="subunit">
    <text evidence="1">Heterodimer with IL12B; disulfide-linked. The heterodimer is known as interleukin IL-12.</text>
</comment>
<keyword evidence="1" id="KW-0202">Cytokine</keyword>
<dbReference type="GO" id="GO:0006955">
    <property type="term" value="P:immune response"/>
    <property type="evidence" value="ECO:0007669"/>
    <property type="project" value="InterPro"/>
</dbReference>
<dbReference type="GO" id="GO:0008083">
    <property type="term" value="F:growth factor activity"/>
    <property type="evidence" value="ECO:0007669"/>
    <property type="project" value="UniProtKB-KW"/>
</dbReference>
<reference evidence="2" key="1">
    <citation type="submission" date="2025-08" db="UniProtKB">
        <authorList>
            <consortium name="Ensembl"/>
        </authorList>
    </citation>
    <scope>IDENTIFICATION</scope>
</reference>
<keyword evidence="3" id="KW-1185">Reference proteome</keyword>
<dbReference type="InterPro" id="IPR009079">
    <property type="entry name" value="4_helix_cytokine-like_core"/>
</dbReference>